<organism evidence="1 2">
    <name type="scientific">Escherichia phage vB_vPM_PD06</name>
    <dbReference type="NCBI Taxonomy" id="2315527"/>
    <lineage>
        <taxon>Viruses</taxon>
        <taxon>Duplodnaviria</taxon>
        <taxon>Heunggongvirae</taxon>
        <taxon>Uroviricota</taxon>
        <taxon>Caudoviricetes</taxon>
        <taxon>Stephanstirmvirinae</taxon>
        <taxon>Justusliebigvirus</taxon>
        <taxon>Justusliebigvirus PD06</taxon>
    </lineage>
</organism>
<sequence>MIQFQKGQKMTVYDAKDMEFALELLEDAGFVWINGGEKPTAWLPHEKIANHTFPDSINWHSDGKICRGSYPTGVEWTIKLGGL</sequence>
<dbReference type="EMBL" id="MH816848">
    <property type="protein sequence ID" value="AYD84949.1"/>
    <property type="molecule type" value="Genomic_DNA"/>
</dbReference>
<dbReference type="Proteomes" id="UP000268217">
    <property type="component" value="Segment"/>
</dbReference>
<name>A0A386KJC1_9CAUD</name>
<proteinExistence type="predicted"/>
<dbReference type="GeneID" id="62611973"/>
<accession>A0A386KJC1</accession>
<dbReference type="RefSeq" id="YP_009984628.1">
    <property type="nucleotide sequence ID" value="NC_052653.1"/>
</dbReference>
<evidence type="ECO:0000313" key="1">
    <source>
        <dbReference type="EMBL" id="AYD84949.1"/>
    </source>
</evidence>
<reference evidence="2" key="1">
    <citation type="submission" date="2018-08" db="EMBL/GenBank/DDBJ databases">
        <authorList>
            <person name="Liu G."/>
            <person name="Sun H."/>
            <person name="Ren H."/>
            <person name="Pan Q."/>
        </authorList>
    </citation>
    <scope>NUCLEOTIDE SEQUENCE [LARGE SCALE GENOMIC DNA]</scope>
</reference>
<keyword evidence="2" id="KW-1185">Reference proteome</keyword>
<dbReference type="KEGG" id="vg:62611973"/>
<protein>
    <submittedName>
        <fullName evidence="1">Uncharacterized protein</fullName>
    </submittedName>
</protein>
<evidence type="ECO:0000313" key="2">
    <source>
        <dbReference type="Proteomes" id="UP000268217"/>
    </source>
</evidence>